<dbReference type="GeneID" id="30071920"/>
<dbReference type="Proteomes" id="UP000009096">
    <property type="component" value="Chromosome 6"/>
</dbReference>
<proteinExistence type="predicted"/>
<reference evidence="2" key="2">
    <citation type="submission" date="2013-11" db="EMBL/GenBank/DDBJ databases">
        <authorList>
            <consortium name="The Broad Institute Genome Sequencing Platform"/>
            <person name="Ma L.-J."/>
            <person name="Corby-Kistler H."/>
            <person name="Broz K."/>
            <person name="Gale L.R."/>
            <person name="Jonkers W."/>
            <person name="O'Donnell K."/>
            <person name="Ploetz R."/>
            <person name="Steinberg C."/>
            <person name="Schwartz D.C."/>
            <person name="VanEtten H."/>
            <person name="Zhou S."/>
            <person name="Young S.K."/>
            <person name="Zeng Q."/>
            <person name="Gargeya S."/>
            <person name="Fitzgerald M."/>
            <person name="Abouelleil A."/>
            <person name="Alvarado L."/>
            <person name="Chapman S.B."/>
            <person name="Gainer-Dewar J."/>
            <person name="Goldberg J."/>
            <person name="Griggs A."/>
            <person name="Gujja S."/>
            <person name="Hansen M."/>
            <person name="Howarth C."/>
            <person name="Imamovic A."/>
            <person name="Ireland A."/>
            <person name="Larimer J."/>
            <person name="McCowan C."/>
            <person name="Murphy C."/>
            <person name="Pearson M."/>
            <person name="Poon T.W."/>
            <person name="Priest M."/>
            <person name="Roberts A."/>
            <person name="Saif S."/>
            <person name="Shea T."/>
            <person name="Sykes S."/>
            <person name="Wortman J."/>
            <person name="Nusbaum C."/>
            <person name="Birren B."/>
        </authorList>
    </citation>
    <scope>NUCLEOTIDE SEQUENCE</scope>
    <source>
        <strain evidence="2">7600</strain>
    </source>
</reference>
<evidence type="ECO:0000256" key="1">
    <source>
        <dbReference type="SAM" id="Phobius"/>
    </source>
</evidence>
<evidence type="ECO:0000313" key="3">
    <source>
        <dbReference type="Proteomes" id="UP000009096"/>
    </source>
</evidence>
<dbReference type="RefSeq" id="XP_018745793.1">
    <property type="nucleotide sequence ID" value="XM_018904136.1"/>
</dbReference>
<reference evidence="2 3" key="1">
    <citation type="journal article" date="2010" name="Nature">
        <title>Comparative genomics reveals mobile pathogenicity chromosomes in Fusarium.</title>
        <authorList>
            <person name="Ma L.J."/>
            <person name="van der Does H.C."/>
            <person name="Borkovich K.A."/>
            <person name="Coleman J.J."/>
            <person name="Daboussi M.J."/>
            <person name="Di Pietro A."/>
            <person name="Dufresne M."/>
            <person name="Freitag M."/>
            <person name="Grabherr M."/>
            <person name="Henrissat B."/>
            <person name="Houterman P.M."/>
            <person name="Kang S."/>
            <person name="Shim W.B."/>
            <person name="Woloshuk C."/>
            <person name="Xie X."/>
            <person name="Xu J.R."/>
            <person name="Antoniw J."/>
            <person name="Baker S.E."/>
            <person name="Bluhm B.H."/>
            <person name="Breakspear A."/>
            <person name="Brown D.W."/>
            <person name="Butchko R.A."/>
            <person name="Chapman S."/>
            <person name="Coulson R."/>
            <person name="Coutinho P.M."/>
            <person name="Danchin E.G."/>
            <person name="Diener A."/>
            <person name="Gale L.R."/>
            <person name="Gardiner D.M."/>
            <person name="Goff S."/>
            <person name="Hammond-Kosack K.E."/>
            <person name="Hilburn K."/>
            <person name="Hua-Van A."/>
            <person name="Jonkers W."/>
            <person name="Kazan K."/>
            <person name="Kodira C.D."/>
            <person name="Koehrsen M."/>
            <person name="Kumar L."/>
            <person name="Lee Y.H."/>
            <person name="Li L."/>
            <person name="Manners J.M."/>
            <person name="Miranda-Saavedra D."/>
            <person name="Mukherjee M."/>
            <person name="Park G."/>
            <person name="Park J."/>
            <person name="Park S.Y."/>
            <person name="Proctor R.H."/>
            <person name="Regev A."/>
            <person name="Ruiz-Roldan M.C."/>
            <person name="Sain D."/>
            <person name="Sakthikumar S."/>
            <person name="Sykes S."/>
            <person name="Schwartz D.C."/>
            <person name="Turgeon B.G."/>
            <person name="Wapinski I."/>
            <person name="Yoder O."/>
            <person name="Young S."/>
            <person name="Zeng Q."/>
            <person name="Zhou S."/>
            <person name="Galagan J."/>
            <person name="Cuomo C.A."/>
            <person name="Kistler H.C."/>
            <person name="Rep M."/>
        </authorList>
    </citation>
    <scope>NUCLEOTIDE SEQUENCE [LARGE SCALE GENOMIC DNA]</scope>
    <source>
        <strain evidence="2">7600</strain>
        <strain evidence="3">M3125 / FGSC 7600</strain>
    </source>
</reference>
<keyword evidence="1" id="KW-0812">Transmembrane</keyword>
<accession>W7M3Z2</accession>
<gene>
    <name evidence="2" type="ORF">FVEG_15044</name>
</gene>
<keyword evidence="1" id="KW-1133">Transmembrane helix</keyword>
<sequence>MDAITIGDESPFLRVSHRNACRGTATRDSLISRLGTGVNTPINLAVIVINVILFCILYLLFVSQTPASATNHAVSHIKIHGFGYLAFTAQLYRLCPRLLGHA</sequence>
<name>W7M3Z2_GIBM7</name>
<dbReference type="VEuPathDB" id="FungiDB:FVEG_15044"/>
<dbReference type="AlphaFoldDB" id="W7M3Z2"/>
<keyword evidence="3" id="KW-1185">Reference proteome</keyword>
<dbReference type="RefSeq" id="XP_018745794.1">
    <property type="nucleotide sequence ID" value="XM_018904137.1"/>
</dbReference>
<feature type="transmembrane region" description="Helical" evidence="1">
    <location>
        <begin position="42"/>
        <end position="61"/>
    </location>
</feature>
<keyword evidence="1" id="KW-0472">Membrane</keyword>
<organism evidence="2 3">
    <name type="scientific">Gibberella moniliformis (strain M3125 / FGSC 7600)</name>
    <name type="common">Maize ear and stalk rot fungus</name>
    <name type="synonym">Fusarium verticillioides</name>
    <dbReference type="NCBI Taxonomy" id="334819"/>
    <lineage>
        <taxon>Eukaryota</taxon>
        <taxon>Fungi</taxon>
        <taxon>Dikarya</taxon>
        <taxon>Ascomycota</taxon>
        <taxon>Pezizomycotina</taxon>
        <taxon>Sordariomycetes</taxon>
        <taxon>Hypocreomycetidae</taxon>
        <taxon>Hypocreales</taxon>
        <taxon>Nectriaceae</taxon>
        <taxon>Fusarium</taxon>
        <taxon>Fusarium fujikuroi species complex</taxon>
    </lineage>
</organism>
<evidence type="ECO:0000313" key="2">
    <source>
        <dbReference type="EMBL" id="EWG39602.1"/>
    </source>
</evidence>
<dbReference type="EMBL" id="DS022243">
    <property type="protein sequence ID" value="EWG39602.1"/>
    <property type="molecule type" value="Genomic_DNA"/>
</dbReference>
<protein>
    <submittedName>
        <fullName evidence="2">Uncharacterized protein</fullName>
    </submittedName>
</protein>
<dbReference type="EMBL" id="DS022243">
    <property type="protein sequence ID" value="EWG39603.1"/>
    <property type="molecule type" value="Genomic_DNA"/>
</dbReference>
<dbReference type="KEGG" id="fvr:FVEG_15044"/>